<keyword evidence="4 8" id="KW-0489">Methyltransferase</keyword>
<dbReference type="EC" id="2.1.1.-" evidence="8"/>
<proteinExistence type="inferred from homology"/>
<dbReference type="GO" id="GO:0032259">
    <property type="term" value="P:methylation"/>
    <property type="evidence" value="ECO:0007669"/>
    <property type="project" value="UniProtKB-KW"/>
</dbReference>
<dbReference type="GO" id="GO:0006364">
    <property type="term" value="P:rRNA processing"/>
    <property type="evidence" value="ECO:0007669"/>
    <property type="project" value="UniProtKB-UniRule"/>
</dbReference>
<name>A0A976MDS9_THEOR</name>
<dbReference type="PANTHER" id="PTHR12787:SF0">
    <property type="entry name" value="RIBOSOMAL RNA-PROCESSING PROTEIN 8"/>
    <property type="match status" value="1"/>
</dbReference>
<evidence type="ECO:0000256" key="8">
    <source>
        <dbReference type="RuleBase" id="RU365074"/>
    </source>
</evidence>
<dbReference type="InterPro" id="IPR042036">
    <property type="entry name" value="RRP8_N"/>
</dbReference>
<dbReference type="Proteomes" id="UP000244811">
    <property type="component" value="Chromosome 3"/>
</dbReference>
<dbReference type="InterPro" id="IPR029063">
    <property type="entry name" value="SAM-dependent_MTases_sf"/>
</dbReference>
<dbReference type="Pfam" id="PF05148">
    <property type="entry name" value="Methyltransf_8"/>
    <property type="match status" value="1"/>
</dbReference>
<keyword evidence="3 8" id="KW-0698">rRNA processing</keyword>
<dbReference type="InterPro" id="IPR007823">
    <property type="entry name" value="RRP8"/>
</dbReference>
<evidence type="ECO:0000256" key="1">
    <source>
        <dbReference type="ARBA" id="ARBA00004604"/>
    </source>
</evidence>
<evidence type="ECO:0000256" key="7">
    <source>
        <dbReference type="ARBA" id="ARBA00023242"/>
    </source>
</evidence>
<dbReference type="EMBL" id="CP056070">
    <property type="protein sequence ID" value="UKK01345.2"/>
    <property type="molecule type" value="Genomic_DNA"/>
</dbReference>
<comment type="subcellular location">
    <subcellularLocation>
        <location evidence="1 8">Nucleus</location>
        <location evidence="1 8">Nucleolus</location>
    </subcellularLocation>
</comment>
<evidence type="ECO:0000256" key="2">
    <source>
        <dbReference type="ARBA" id="ARBA00006301"/>
    </source>
</evidence>
<dbReference type="SUPFAM" id="SSF53335">
    <property type="entry name" value="S-adenosyl-L-methionine-dependent methyltransferases"/>
    <property type="match status" value="1"/>
</dbReference>
<evidence type="ECO:0000256" key="4">
    <source>
        <dbReference type="ARBA" id="ARBA00022603"/>
    </source>
</evidence>
<dbReference type="Gene3D" id="1.10.10.2150">
    <property type="entry name" value="Ribosomal RNA-processing protein 8, N-terminal domain"/>
    <property type="match status" value="1"/>
</dbReference>
<evidence type="ECO:0000256" key="6">
    <source>
        <dbReference type="ARBA" id="ARBA00022691"/>
    </source>
</evidence>
<comment type="similarity">
    <text evidence="2 8">Belongs to the methyltransferase superfamily. RRP8 family.</text>
</comment>
<reference evidence="9" key="1">
    <citation type="submission" date="2022-07" db="EMBL/GenBank/DDBJ databases">
        <title>Evaluation of T. orientalis genome assembly methods using nanopore sequencing and analysis of variation between genomes.</title>
        <authorList>
            <person name="Yam J."/>
            <person name="Micallef M.L."/>
            <person name="Liu M."/>
            <person name="Djordjevic S.P."/>
            <person name="Bogema D.R."/>
            <person name="Jenkins C."/>
        </authorList>
    </citation>
    <scope>NUCLEOTIDE SEQUENCE</scope>
    <source>
        <strain evidence="9">Goon Nure</strain>
    </source>
</reference>
<gene>
    <name evidence="9" type="ORF">MACK_002158</name>
</gene>
<dbReference type="FunFam" id="1.10.10.2150:FF:000001">
    <property type="entry name" value="Ribosomal RNA-processing protein 8"/>
    <property type="match status" value="1"/>
</dbReference>
<organism evidence="9 10">
    <name type="scientific">Theileria orientalis</name>
    <dbReference type="NCBI Taxonomy" id="68886"/>
    <lineage>
        <taxon>Eukaryota</taxon>
        <taxon>Sar</taxon>
        <taxon>Alveolata</taxon>
        <taxon>Apicomplexa</taxon>
        <taxon>Aconoidasida</taxon>
        <taxon>Piroplasmida</taxon>
        <taxon>Theileriidae</taxon>
        <taxon>Theileria</taxon>
    </lineage>
</organism>
<evidence type="ECO:0000313" key="10">
    <source>
        <dbReference type="Proteomes" id="UP000244811"/>
    </source>
</evidence>
<evidence type="ECO:0000256" key="5">
    <source>
        <dbReference type="ARBA" id="ARBA00022679"/>
    </source>
</evidence>
<evidence type="ECO:0000256" key="3">
    <source>
        <dbReference type="ARBA" id="ARBA00022552"/>
    </source>
</evidence>
<dbReference type="GO" id="GO:0008168">
    <property type="term" value="F:methyltransferase activity"/>
    <property type="evidence" value="ECO:0007669"/>
    <property type="project" value="UniProtKB-KW"/>
</dbReference>
<comment type="function">
    <text evidence="8">Probable methyltransferase required to silence rDNA.</text>
</comment>
<dbReference type="GO" id="GO:0005730">
    <property type="term" value="C:nucleolus"/>
    <property type="evidence" value="ECO:0007669"/>
    <property type="project" value="UniProtKB-SubCell"/>
</dbReference>
<sequence length="264" mass="30771">MTKKRKKNKFNKHKFDSRALDSYKESKNVVSKSFKPKSNKKHSMSEIKNRLSGSRFRFLNEQLYSSESEEAWNMFKSDPNLFNIYHEGYQNQVSNWPYNPVLKVISWLKDNKHYKSIGDFGCGEALIARSMPDRKVHSFDLVSTNEFVIACNILKVPLEDGVLDVAVFCLSLMGKDWPLFIVEATRCLKLGGVLKIVEVTSRLTNVKEFVKFINAYGYQANEYNYKKEDFFVTFEFILKTKRAMNKTTLVEKSELLSPCLYKIR</sequence>
<evidence type="ECO:0000313" key="9">
    <source>
        <dbReference type="EMBL" id="UKK01345.2"/>
    </source>
</evidence>
<keyword evidence="6 8" id="KW-0949">S-adenosyl-L-methionine</keyword>
<keyword evidence="7 8" id="KW-0539">Nucleus</keyword>
<dbReference type="Gene3D" id="3.40.50.150">
    <property type="entry name" value="Vaccinia Virus protein VP39"/>
    <property type="match status" value="1"/>
</dbReference>
<keyword evidence="5 8" id="KW-0808">Transferase</keyword>
<dbReference type="AlphaFoldDB" id="A0A976MDS9"/>
<accession>A0A976MDS9</accession>
<dbReference type="PANTHER" id="PTHR12787">
    <property type="entry name" value="RIBOSOMAL RNA-PROCESSING PROTEIN 8"/>
    <property type="match status" value="1"/>
</dbReference>
<protein>
    <recommendedName>
        <fullName evidence="8">Ribosomal RNA-processing protein 8</fullName>
        <ecNumber evidence="8">2.1.1.-</ecNumber>
    </recommendedName>
</protein>